<dbReference type="EMBL" id="CAQQ02389119">
    <property type="status" value="NOT_ANNOTATED_CDS"/>
    <property type="molecule type" value="Genomic_DNA"/>
</dbReference>
<reference evidence="1" key="2">
    <citation type="submission" date="2015-06" db="UniProtKB">
        <authorList>
            <consortium name="EnsemblMetazoa"/>
        </authorList>
    </citation>
    <scope>IDENTIFICATION</scope>
</reference>
<protein>
    <submittedName>
        <fullName evidence="1">Uncharacterized protein</fullName>
    </submittedName>
</protein>
<sequence>MEVFTSNGVLSSKVLIAAADHCTRLELRLLCEMLEPHTKEQNSDEHAEQMWNLYCLMKM</sequence>
<dbReference type="Proteomes" id="UP000015102">
    <property type="component" value="Unassembled WGS sequence"/>
</dbReference>
<name>T1H0Q8_MEGSC</name>
<dbReference type="AlphaFoldDB" id="T1H0Q8"/>
<accession>T1H0Q8</accession>
<evidence type="ECO:0000313" key="1">
    <source>
        <dbReference type="EnsemblMetazoa" id="MESCA009743-PA"/>
    </source>
</evidence>
<dbReference type="EnsemblMetazoa" id="MESCA009743-RA">
    <property type="protein sequence ID" value="MESCA009743-PA"/>
    <property type="gene ID" value="MESCA009743"/>
</dbReference>
<reference evidence="2" key="1">
    <citation type="submission" date="2013-02" db="EMBL/GenBank/DDBJ databases">
        <authorList>
            <person name="Hughes D."/>
        </authorList>
    </citation>
    <scope>NUCLEOTIDE SEQUENCE</scope>
    <source>
        <strain>Durham</strain>
        <strain evidence="2">NC isolate 2 -- Noor lab</strain>
    </source>
</reference>
<proteinExistence type="predicted"/>
<evidence type="ECO:0000313" key="2">
    <source>
        <dbReference type="Proteomes" id="UP000015102"/>
    </source>
</evidence>
<keyword evidence="2" id="KW-1185">Reference proteome</keyword>
<dbReference type="HOGENOM" id="CLU_2963407_0_0_1"/>
<organism evidence="1 2">
    <name type="scientific">Megaselia scalaris</name>
    <name type="common">Humpbacked fly</name>
    <name type="synonym">Phora scalaris</name>
    <dbReference type="NCBI Taxonomy" id="36166"/>
    <lineage>
        <taxon>Eukaryota</taxon>
        <taxon>Metazoa</taxon>
        <taxon>Ecdysozoa</taxon>
        <taxon>Arthropoda</taxon>
        <taxon>Hexapoda</taxon>
        <taxon>Insecta</taxon>
        <taxon>Pterygota</taxon>
        <taxon>Neoptera</taxon>
        <taxon>Endopterygota</taxon>
        <taxon>Diptera</taxon>
        <taxon>Brachycera</taxon>
        <taxon>Muscomorpha</taxon>
        <taxon>Platypezoidea</taxon>
        <taxon>Phoridae</taxon>
        <taxon>Megaseliini</taxon>
        <taxon>Megaselia</taxon>
    </lineage>
</organism>